<evidence type="ECO:0000256" key="2">
    <source>
        <dbReference type="ARBA" id="ARBA00022475"/>
    </source>
</evidence>
<keyword evidence="4 6" id="KW-1133">Transmembrane helix</keyword>
<reference evidence="8 9" key="1">
    <citation type="submission" date="2016-09" db="EMBL/GenBank/DDBJ databases">
        <title>Streptomyces rubrolavendulae MJM4426 Genome sequencing and assembly.</title>
        <authorList>
            <person name="Kim J.-G."/>
        </authorList>
    </citation>
    <scope>NUCLEOTIDE SEQUENCE [LARGE SCALE GENOMIC DNA]</scope>
    <source>
        <strain evidence="8 9">MJM4426</strain>
    </source>
</reference>
<dbReference type="KEGG" id="srn:A4G23_03031"/>
<dbReference type="GO" id="GO:0005886">
    <property type="term" value="C:plasma membrane"/>
    <property type="evidence" value="ECO:0007669"/>
    <property type="project" value="UniProtKB-SubCell"/>
</dbReference>
<dbReference type="PANTHER" id="PTHR35007">
    <property type="entry name" value="INTEGRAL MEMBRANE PROTEIN-RELATED"/>
    <property type="match status" value="1"/>
</dbReference>
<dbReference type="Pfam" id="PF00482">
    <property type="entry name" value="T2SSF"/>
    <property type="match status" value="1"/>
</dbReference>
<feature type="domain" description="Type II secretion system protein GspF" evidence="7">
    <location>
        <begin position="127"/>
        <end position="249"/>
    </location>
</feature>
<protein>
    <submittedName>
        <fullName evidence="8">Bacterial type II secretion system protein F domain protein</fullName>
    </submittedName>
</protein>
<gene>
    <name evidence="8" type="ORF">A4G23_03031</name>
</gene>
<keyword evidence="5 6" id="KW-0472">Membrane</keyword>
<dbReference type="AlphaFoldDB" id="A0A1D8G401"/>
<evidence type="ECO:0000259" key="7">
    <source>
        <dbReference type="Pfam" id="PF00482"/>
    </source>
</evidence>
<dbReference type="PANTHER" id="PTHR35007:SF4">
    <property type="entry name" value="CONSERVED TRANSMEMBRANE PROTEIN-RELATED"/>
    <property type="match status" value="1"/>
</dbReference>
<evidence type="ECO:0000313" key="8">
    <source>
        <dbReference type="EMBL" id="AOT60165.1"/>
    </source>
</evidence>
<organism evidence="8 9">
    <name type="scientific">Streptomyces rubrolavendulae</name>
    <dbReference type="NCBI Taxonomy" id="285473"/>
    <lineage>
        <taxon>Bacteria</taxon>
        <taxon>Bacillati</taxon>
        <taxon>Actinomycetota</taxon>
        <taxon>Actinomycetes</taxon>
        <taxon>Kitasatosporales</taxon>
        <taxon>Streptomycetaceae</taxon>
        <taxon>Streptomyces</taxon>
    </lineage>
</organism>
<evidence type="ECO:0000256" key="4">
    <source>
        <dbReference type="ARBA" id="ARBA00022989"/>
    </source>
</evidence>
<dbReference type="Proteomes" id="UP000095349">
    <property type="component" value="Chromosome"/>
</dbReference>
<feature type="transmembrane region" description="Helical" evidence="6">
    <location>
        <begin position="232"/>
        <end position="254"/>
    </location>
</feature>
<evidence type="ECO:0000256" key="1">
    <source>
        <dbReference type="ARBA" id="ARBA00004651"/>
    </source>
</evidence>
<evidence type="ECO:0000256" key="3">
    <source>
        <dbReference type="ARBA" id="ARBA00022692"/>
    </source>
</evidence>
<accession>A0A1D8G401</accession>
<sequence>MVTVPSAYTAALCAGAAVWLCVAGGPGARRRRLLFAASAGLNAGAAPHRRWVARSASPLRRWLARPVSRFRPEWLCLAAGAGLALLGDSPLPLLAGAAGIPLVGRRLRARARAGERDRRADAVIDLCATIAAELRAGSQPAQALCFAARATGALGDDEPAVVAAARFGGDVPEALRGAAAVEGAEGLAGLGACWQVAVDGGAGLAAGLDRLEAALRERREERERLRAQLSGAWATVVLLALLPVAGLAMGAALGADPLRVLLHTPAGLACLVVGGALEAAGLWWAGRIVRAGAEP</sequence>
<evidence type="ECO:0000256" key="6">
    <source>
        <dbReference type="SAM" id="Phobius"/>
    </source>
</evidence>
<evidence type="ECO:0000313" key="9">
    <source>
        <dbReference type="Proteomes" id="UP000095349"/>
    </source>
</evidence>
<evidence type="ECO:0000256" key="5">
    <source>
        <dbReference type="ARBA" id="ARBA00023136"/>
    </source>
</evidence>
<comment type="subcellular location">
    <subcellularLocation>
        <location evidence="1">Cell membrane</location>
        <topology evidence="1">Multi-pass membrane protein</topology>
    </subcellularLocation>
</comment>
<keyword evidence="2" id="KW-1003">Cell membrane</keyword>
<keyword evidence="3 6" id="KW-0812">Transmembrane</keyword>
<keyword evidence="9" id="KW-1185">Reference proteome</keyword>
<dbReference type="STRING" id="285473.A4G23_03031"/>
<name>A0A1D8G401_9ACTN</name>
<feature type="transmembrane region" description="Helical" evidence="6">
    <location>
        <begin position="266"/>
        <end position="285"/>
    </location>
</feature>
<proteinExistence type="predicted"/>
<dbReference type="EMBL" id="CP017316">
    <property type="protein sequence ID" value="AOT60165.1"/>
    <property type="molecule type" value="Genomic_DNA"/>
</dbReference>
<dbReference type="InterPro" id="IPR018076">
    <property type="entry name" value="T2SS_GspF_dom"/>
</dbReference>
<feature type="transmembrane region" description="Helical" evidence="6">
    <location>
        <begin position="6"/>
        <end position="25"/>
    </location>
</feature>
<dbReference type="PATRIC" id="fig|285473.5.peg.3165"/>